<proteinExistence type="predicted"/>
<dbReference type="EMBL" id="AP010803">
    <property type="protein sequence ID" value="BAI96478.1"/>
    <property type="molecule type" value="Genomic_DNA"/>
</dbReference>
<dbReference type="Proteomes" id="UP000007753">
    <property type="component" value="Chromosome 1"/>
</dbReference>
<gene>
    <name evidence="1" type="ordered locus">SJA_C1-16440</name>
</gene>
<name>D4Z1J6_SPHIU</name>
<organism evidence="1 2">
    <name type="scientific">Sphingobium indicum (strain DSM 16413 / CCM 7287 / MTCC 6362 / UT26 / NBRC 101211 / UT26S)</name>
    <name type="common">Sphingobium japonicum</name>
    <dbReference type="NCBI Taxonomy" id="452662"/>
    <lineage>
        <taxon>Bacteria</taxon>
        <taxon>Pseudomonadati</taxon>
        <taxon>Pseudomonadota</taxon>
        <taxon>Alphaproteobacteria</taxon>
        <taxon>Sphingomonadales</taxon>
        <taxon>Sphingomonadaceae</taxon>
        <taxon>Sphingobium</taxon>
    </lineage>
</organism>
<dbReference type="STRING" id="452662.SJA_C1-16440"/>
<sequence length="100" mass="10512">MIRGPAALGWARCRGKSGTPDQVRGDGGAMSGTSHFPTSAFVHAVWDTPGLIKCTLFLSPSKGSVYSTQMVPILPDARRANSRQSMILSISVLHAASDLG</sequence>
<keyword evidence="2" id="KW-1185">Reference proteome</keyword>
<dbReference type="HOGENOM" id="CLU_2304222_0_0_5"/>
<dbReference type="KEGG" id="sjp:SJA_C1-16440"/>
<evidence type="ECO:0000313" key="2">
    <source>
        <dbReference type="Proteomes" id="UP000007753"/>
    </source>
</evidence>
<dbReference type="AlphaFoldDB" id="D4Z1J6"/>
<accession>D4Z1J6</accession>
<evidence type="ECO:0000313" key="1">
    <source>
        <dbReference type="EMBL" id="BAI96478.1"/>
    </source>
</evidence>
<protein>
    <submittedName>
        <fullName evidence="1">Uncharacterized protein</fullName>
    </submittedName>
</protein>
<reference evidence="1 2" key="1">
    <citation type="journal article" date="2010" name="J. Bacteriol.">
        <title>Complete genome sequence of the representative gamma-hexachlorocyclohexane-degrading bacterium Sphingobium japonicum UT26.</title>
        <authorList>
            <person name="Nagata Y."/>
            <person name="Ohtsubo Y."/>
            <person name="Endo R."/>
            <person name="Ichikawa N."/>
            <person name="Ankai A."/>
            <person name="Oguchi A."/>
            <person name="Fukui S."/>
            <person name="Fujita N."/>
            <person name="Tsuda M."/>
        </authorList>
    </citation>
    <scope>NUCLEOTIDE SEQUENCE [LARGE SCALE GENOMIC DNA]</scope>
    <source>
        <strain evidence="2">DSM 16413 / CCM 7287 / MTCC 6362 / UT26 / NBRC 101211 / UT26S</strain>
    </source>
</reference>